<keyword evidence="2" id="KW-0813">Transport</keyword>
<dbReference type="GO" id="GO:0015658">
    <property type="term" value="F:branched-chain amino acid transmembrane transporter activity"/>
    <property type="evidence" value="ECO:0007669"/>
    <property type="project" value="TreeGrafter"/>
</dbReference>
<feature type="non-terminal residue" evidence="5">
    <location>
        <position position="140"/>
    </location>
</feature>
<dbReference type="GO" id="GO:0016887">
    <property type="term" value="F:ATP hydrolysis activity"/>
    <property type="evidence" value="ECO:0007669"/>
    <property type="project" value="InterPro"/>
</dbReference>
<dbReference type="InterPro" id="IPR027417">
    <property type="entry name" value="P-loop_NTPase"/>
</dbReference>
<evidence type="ECO:0000259" key="4">
    <source>
        <dbReference type="Pfam" id="PF00005"/>
    </source>
</evidence>
<dbReference type="PANTHER" id="PTHR43820">
    <property type="entry name" value="HIGH-AFFINITY BRANCHED-CHAIN AMINO ACID TRANSPORT ATP-BINDING PROTEIN LIVF"/>
    <property type="match status" value="1"/>
</dbReference>
<dbReference type="Pfam" id="PF00005">
    <property type="entry name" value="ABC_tran"/>
    <property type="match status" value="1"/>
</dbReference>
<evidence type="ECO:0000256" key="3">
    <source>
        <dbReference type="ARBA" id="ARBA00022970"/>
    </source>
</evidence>
<comment type="caution">
    <text evidence="5">The sequence shown here is derived from an EMBL/GenBank/DDBJ whole genome shotgun (WGS) entry which is preliminary data.</text>
</comment>
<dbReference type="GO" id="GO:0005524">
    <property type="term" value="F:ATP binding"/>
    <property type="evidence" value="ECO:0007669"/>
    <property type="project" value="InterPro"/>
</dbReference>
<reference evidence="5" key="1">
    <citation type="journal article" date="2014" name="Front. Microbiol.">
        <title>High frequency of phylogenetically diverse reductive dehalogenase-homologous genes in deep subseafloor sedimentary metagenomes.</title>
        <authorList>
            <person name="Kawai M."/>
            <person name="Futagami T."/>
            <person name="Toyoda A."/>
            <person name="Takaki Y."/>
            <person name="Nishi S."/>
            <person name="Hori S."/>
            <person name="Arai W."/>
            <person name="Tsubouchi T."/>
            <person name="Morono Y."/>
            <person name="Uchiyama I."/>
            <person name="Ito T."/>
            <person name="Fujiyama A."/>
            <person name="Inagaki F."/>
            <person name="Takami H."/>
        </authorList>
    </citation>
    <scope>NUCLEOTIDE SEQUENCE</scope>
    <source>
        <strain evidence="5">Expedition CK06-06</strain>
    </source>
</reference>
<gene>
    <name evidence="5" type="ORF">S03H2_55171</name>
</gene>
<dbReference type="GO" id="GO:0015807">
    <property type="term" value="P:L-amino acid transport"/>
    <property type="evidence" value="ECO:0007669"/>
    <property type="project" value="TreeGrafter"/>
</dbReference>
<dbReference type="InterPro" id="IPR003439">
    <property type="entry name" value="ABC_transporter-like_ATP-bd"/>
</dbReference>
<proteinExistence type="inferred from homology"/>
<evidence type="ECO:0000313" key="5">
    <source>
        <dbReference type="EMBL" id="GAH72628.1"/>
    </source>
</evidence>
<dbReference type="InterPro" id="IPR052156">
    <property type="entry name" value="BCAA_Transport_ATP-bd_LivF"/>
</dbReference>
<organism evidence="5">
    <name type="scientific">marine sediment metagenome</name>
    <dbReference type="NCBI Taxonomy" id="412755"/>
    <lineage>
        <taxon>unclassified sequences</taxon>
        <taxon>metagenomes</taxon>
        <taxon>ecological metagenomes</taxon>
    </lineage>
</organism>
<dbReference type="AlphaFoldDB" id="X1JS51"/>
<sequence>MAPIFVAENIDAGYGDAIIVQGISIQVAEGEIVAIVGPNGSGKSTLIKSFLGFARLFQGSVFYQGEDITGIASHRAASLGIGYVPQINNIFPNLTIAENLDMGAYYRKGKDSIKAGIAEIYEMFPELAARKIYQKLKDFS</sequence>
<dbReference type="Gene3D" id="3.40.50.300">
    <property type="entry name" value="P-loop containing nucleotide triphosphate hydrolases"/>
    <property type="match status" value="1"/>
</dbReference>
<dbReference type="PANTHER" id="PTHR43820:SF4">
    <property type="entry name" value="HIGH-AFFINITY BRANCHED-CHAIN AMINO ACID TRANSPORT ATP-BINDING PROTEIN LIVF"/>
    <property type="match status" value="1"/>
</dbReference>
<name>X1JS51_9ZZZZ</name>
<comment type="similarity">
    <text evidence="1">Belongs to the ABC transporter superfamily.</text>
</comment>
<dbReference type="SUPFAM" id="SSF52540">
    <property type="entry name" value="P-loop containing nucleoside triphosphate hydrolases"/>
    <property type="match status" value="1"/>
</dbReference>
<feature type="domain" description="ABC transporter" evidence="4">
    <location>
        <begin position="21"/>
        <end position="125"/>
    </location>
</feature>
<evidence type="ECO:0000256" key="2">
    <source>
        <dbReference type="ARBA" id="ARBA00022448"/>
    </source>
</evidence>
<accession>X1JS51</accession>
<evidence type="ECO:0000256" key="1">
    <source>
        <dbReference type="ARBA" id="ARBA00005417"/>
    </source>
</evidence>
<keyword evidence="3" id="KW-0029">Amino-acid transport</keyword>
<dbReference type="EMBL" id="BARU01035226">
    <property type="protein sequence ID" value="GAH72628.1"/>
    <property type="molecule type" value="Genomic_DNA"/>
</dbReference>
<protein>
    <recommendedName>
        <fullName evidence="4">ABC transporter domain-containing protein</fullName>
    </recommendedName>
</protein>